<reference evidence="3 4" key="1">
    <citation type="journal article" date="2018" name="Sci. Rep.">
        <title>Genomic signatures of local adaptation to the degree of environmental predictability in rotifers.</title>
        <authorList>
            <person name="Franch-Gras L."/>
            <person name="Hahn C."/>
            <person name="Garcia-Roger E.M."/>
            <person name="Carmona M.J."/>
            <person name="Serra M."/>
            <person name="Gomez A."/>
        </authorList>
    </citation>
    <scope>NUCLEOTIDE SEQUENCE [LARGE SCALE GENOMIC DNA]</scope>
    <source>
        <strain evidence="3">HYR1</strain>
    </source>
</reference>
<sequence length="72" mass="8229">MMNTVSTSSGTLLNMNNHDQHPKNSGQTRIVPMMLNKARTKFQAIRAFLKSYLSLVLILCHFWTVTFKNDSV</sequence>
<evidence type="ECO:0008006" key="5">
    <source>
        <dbReference type="Google" id="ProtNLM"/>
    </source>
</evidence>
<keyword evidence="2" id="KW-1133">Transmembrane helix</keyword>
<evidence type="ECO:0000313" key="3">
    <source>
        <dbReference type="EMBL" id="RNA17956.1"/>
    </source>
</evidence>
<feature type="region of interest" description="Disordered" evidence="1">
    <location>
        <begin position="1"/>
        <end position="27"/>
    </location>
</feature>
<dbReference type="Proteomes" id="UP000276133">
    <property type="component" value="Unassembled WGS sequence"/>
</dbReference>
<gene>
    <name evidence="3" type="ORF">BpHYR1_034983</name>
</gene>
<proteinExistence type="predicted"/>
<name>A0A3M7R312_BRAPC</name>
<organism evidence="3 4">
    <name type="scientific">Brachionus plicatilis</name>
    <name type="common">Marine rotifer</name>
    <name type="synonym">Brachionus muelleri</name>
    <dbReference type="NCBI Taxonomy" id="10195"/>
    <lineage>
        <taxon>Eukaryota</taxon>
        <taxon>Metazoa</taxon>
        <taxon>Spiralia</taxon>
        <taxon>Gnathifera</taxon>
        <taxon>Rotifera</taxon>
        <taxon>Eurotatoria</taxon>
        <taxon>Monogononta</taxon>
        <taxon>Pseudotrocha</taxon>
        <taxon>Ploima</taxon>
        <taxon>Brachionidae</taxon>
        <taxon>Brachionus</taxon>
    </lineage>
</organism>
<accession>A0A3M7R312</accession>
<comment type="caution">
    <text evidence="3">The sequence shown here is derived from an EMBL/GenBank/DDBJ whole genome shotgun (WGS) entry which is preliminary data.</text>
</comment>
<evidence type="ECO:0000256" key="1">
    <source>
        <dbReference type="SAM" id="MobiDB-lite"/>
    </source>
</evidence>
<dbReference type="EMBL" id="REGN01004336">
    <property type="protein sequence ID" value="RNA17956.1"/>
    <property type="molecule type" value="Genomic_DNA"/>
</dbReference>
<dbReference type="AlphaFoldDB" id="A0A3M7R312"/>
<keyword evidence="2" id="KW-0812">Transmembrane</keyword>
<evidence type="ECO:0000313" key="4">
    <source>
        <dbReference type="Proteomes" id="UP000276133"/>
    </source>
</evidence>
<feature type="transmembrane region" description="Helical" evidence="2">
    <location>
        <begin position="47"/>
        <end position="66"/>
    </location>
</feature>
<keyword evidence="4" id="KW-1185">Reference proteome</keyword>
<keyword evidence="2" id="KW-0472">Membrane</keyword>
<protein>
    <recommendedName>
        <fullName evidence="5">Transmembrane protein</fullName>
    </recommendedName>
</protein>
<evidence type="ECO:0000256" key="2">
    <source>
        <dbReference type="SAM" id="Phobius"/>
    </source>
</evidence>